<sequence length="348" mass="41383">MKFIVLFLLIACFFIYSIRSYEETNYNSLNPLNMNEFLVDSFKNTHKSFENPIKIASGFSSHFVKNNKLNKVLTLNYCNEENLLIYLLFIPETTNKRKIIIREEVSGQVVNEKNYKVINSINRMYILLKLDNFKYNEMDNKFTIQMVYDTRLKAHFIARRFQVNNNTKHCRTDNPFGSKNELFISSPFNVKYDDTSFFIICAIKKPKDTFKMYFQYFNKKVGKMIKVQNDNTFFYNSKNDFLTMIFISENIISRNVETFTCTVENKITGEIVGQVVTKYKPKFKENQWIDIEKLNSEDDNDENKSFYFKDCFTFVVICIISLNLFGQKIMNIIKKIFRLTILKSQLYK</sequence>
<protein>
    <submittedName>
        <fullName evidence="3 4">Ig-like domain-containing protein</fullName>
    </submittedName>
</protein>
<proteinExistence type="predicted"/>
<feature type="chain" id="PRO_5005327278" evidence="1">
    <location>
        <begin position="21"/>
        <end position="348"/>
    </location>
</feature>
<dbReference type="Proteomes" id="UP000035681">
    <property type="component" value="Unplaced"/>
</dbReference>
<name>A0A0K0DWF5_STRER</name>
<keyword evidence="1" id="KW-0732">Signal</keyword>
<feature type="signal peptide" evidence="1">
    <location>
        <begin position="1"/>
        <end position="20"/>
    </location>
</feature>
<dbReference type="WBParaSite" id="SSTP_0000157100.1">
    <property type="protein sequence ID" value="SSTP_0000157100.1"/>
    <property type="gene ID" value="SSTP_0000157100"/>
</dbReference>
<keyword evidence="2" id="KW-1185">Reference proteome</keyword>
<evidence type="ECO:0000313" key="3">
    <source>
        <dbReference type="WBParaSite" id="SSTP_0000157100.1"/>
    </source>
</evidence>
<evidence type="ECO:0000256" key="1">
    <source>
        <dbReference type="SAM" id="SignalP"/>
    </source>
</evidence>
<organism evidence="3">
    <name type="scientific">Strongyloides stercoralis</name>
    <name type="common">Threadworm</name>
    <dbReference type="NCBI Taxonomy" id="6248"/>
    <lineage>
        <taxon>Eukaryota</taxon>
        <taxon>Metazoa</taxon>
        <taxon>Ecdysozoa</taxon>
        <taxon>Nematoda</taxon>
        <taxon>Chromadorea</taxon>
        <taxon>Rhabditida</taxon>
        <taxon>Tylenchina</taxon>
        <taxon>Panagrolaimomorpha</taxon>
        <taxon>Strongyloidoidea</taxon>
        <taxon>Strongyloididae</taxon>
        <taxon>Strongyloides</taxon>
    </lineage>
</organism>
<reference evidence="3" key="1">
    <citation type="submission" date="2015-08" db="UniProtKB">
        <authorList>
            <consortium name="WormBaseParasite"/>
        </authorList>
    </citation>
    <scope>IDENTIFICATION</scope>
</reference>
<evidence type="ECO:0000313" key="2">
    <source>
        <dbReference type="Proteomes" id="UP000035681"/>
    </source>
</evidence>
<dbReference type="WBParaSite" id="TCONS_00006180.p1">
    <property type="protein sequence ID" value="TCONS_00006180.p1"/>
    <property type="gene ID" value="XLOC_004355"/>
</dbReference>
<dbReference type="AlphaFoldDB" id="A0A0K0DWF5"/>
<accession>A0A0K0DWF5</accession>
<evidence type="ECO:0000313" key="4">
    <source>
        <dbReference type="WBParaSite" id="TCONS_00006180.p1"/>
    </source>
</evidence>